<dbReference type="Proteomes" id="UP000050975">
    <property type="component" value="Unassembled WGS sequence"/>
</dbReference>
<evidence type="ECO:0000313" key="3">
    <source>
        <dbReference type="EMBL" id="KPL15462.1"/>
    </source>
</evidence>
<feature type="coiled-coil region" evidence="1">
    <location>
        <begin position="86"/>
        <end position="120"/>
    </location>
</feature>
<proteinExistence type="predicted"/>
<dbReference type="AlphaFoldDB" id="A0A0S8K0A7"/>
<reference evidence="3 4" key="1">
    <citation type="journal article" date="2015" name="Microbiome">
        <title>Genomic resolution of linkages in carbon, nitrogen, and sulfur cycling among widespread estuary sediment bacteria.</title>
        <authorList>
            <person name="Baker B.J."/>
            <person name="Lazar C.S."/>
            <person name="Teske A.P."/>
            <person name="Dick G.J."/>
        </authorList>
    </citation>
    <scope>NUCLEOTIDE SEQUENCE [LARGE SCALE GENOMIC DNA]</scope>
    <source>
        <strain evidence="3">SM1_77</strain>
    </source>
</reference>
<keyword evidence="1" id="KW-0175">Coiled coil</keyword>
<sequence length="310" mass="34984">MALPRKVREAAEKADAIHSSFYENKQLDGNNAMNEPVPDPAPTVDPQDVDPAAMAVTPPIETPEPPKEEPWEQRYRVIEGKYRAEVPRLASENKELKNQIQLLAEQVESLKSQATQAQASSLISDADREKYGDDLLDVIQRATKAASLAKDQEIAELKRQFDSVRETTAKDANVQFYDRLNQLAPNWVNINSDENFLRWLDEYDELSGHTRQDLLSTAEQNRDAELVARFFNKYENEVAAKQNQRHNPAAAAHQVPDSNKRVTAPPGKRFFTRKEIADFYAACRAGRVSAKDQVAMEAEIHSASIEGRIR</sequence>
<accession>A0A0S8K0A7</accession>
<organism evidence="3 4">
    <name type="scientific">candidate division WOR_3 bacterium SM1_77</name>
    <dbReference type="NCBI Taxonomy" id="1703778"/>
    <lineage>
        <taxon>Bacteria</taxon>
        <taxon>Bacteria division WOR-3</taxon>
    </lineage>
</organism>
<gene>
    <name evidence="3" type="ORF">AMJ74_01505</name>
</gene>
<evidence type="ECO:0000256" key="2">
    <source>
        <dbReference type="SAM" id="MobiDB-lite"/>
    </source>
</evidence>
<protein>
    <submittedName>
        <fullName evidence="3">Uncharacterized protein</fullName>
    </submittedName>
</protein>
<feature type="compositionally biased region" description="Polar residues" evidence="2">
    <location>
        <begin position="22"/>
        <end position="33"/>
    </location>
</feature>
<comment type="caution">
    <text evidence="3">The sequence shown here is derived from an EMBL/GenBank/DDBJ whole genome shotgun (WGS) entry which is preliminary data.</text>
</comment>
<feature type="region of interest" description="Disordered" evidence="2">
    <location>
        <begin position="22"/>
        <end position="72"/>
    </location>
</feature>
<feature type="region of interest" description="Disordered" evidence="2">
    <location>
        <begin position="247"/>
        <end position="266"/>
    </location>
</feature>
<evidence type="ECO:0000256" key="1">
    <source>
        <dbReference type="SAM" id="Coils"/>
    </source>
</evidence>
<name>A0A0S8K0A7_UNCW3</name>
<evidence type="ECO:0000313" key="4">
    <source>
        <dbReference type="Proteomes" id="UP000050975"/>
    </source>
</evidence>
<dbReference type="EMBL" id="LJVE01000014">
    <property type="protein sequence ID" value="KPL15462.1"/>
    <property type="molecule type" value="Genomic_DNA"/>
</dbReference>